<dbReference type="SMART" id="SM00041">
    <property type="entry name" value="CT"/>
    <property type="match status" value="1"/>
</dbReference>
<evidence type="ECO:0000256" key="2">
    <source>
        <dbReference type="ARBA" id="ARBA00022737"/>
    </source>
</evidence>
<dbReference type="InterPro" id="IPR002919">
    <property type="entry name" value="TIL_dom"/>
</dbReference>
<evidence type="ECO:0000259" key="5">
    <source>
        <dbReference type="PROSITE" id="PS01225"/>
    </source>
</evidence>
<dbReference type="Gene3D" id="2.10.70.10">
    <property type="entry name" value="Complement Module, domain 1"/>
    <property type="match status" value="1"/>
</dbReference>
<dbReference type="PROSITE" id="PS01225">
    <property type="entry name" value="CTCK_2"/>
    <property type="match status" value="1"/>
</dbReference>
<reference evidence="7 8" key="1">
    <citation type="journal article" date="2018" name="Sci. Rep.">
        <title>Genomic signatures of local adaptation to the degree of environmental predictability in rotifers.</title>
        <authorList>
            <person name="Franch-Gras L."/>
            <person name="Hahn C."/>
            <person name="Garcia-Roger E.M."/>
            <person name="Carmona M.J."/>
            <person name="Serra M."/>
            <person name="Gomez A."/>
        </authorList>
    </citation>
    <scope>NUCLEOTIDE SEQUENCE [LARGE SCALE GENOMIC DNA]</scope>
    <source>
        <strain evidence="7">HYR1</strain>
    </source>
</reference>
<feature type="domain" description="CTCK" evidence="5">
    <location>
        <begin position="275"/>
        <end position="373"/>
    </location>
</feature>
<dbReference type="PROSITE" id="PS50184">
    <property type="entry name" value="VWFC_2"/>
    <property type="match status" value="1"/>
</dbReference>
<dbReference type="Pfam" id="PF01826">
    <property type="entry name" value="TIL"/>
    <property type="match status" value="1"/>
</dbReference>
<evidence type="ECO:0000259" key="6">
    <source>
        <dbReference type="PROSITE" id="PS50184"/>
    </source>
</evidence>
<dbReference type="InterPro" id="IPR000884">
    <property type="entry name" value="TSP1_rpt"/>
</dbReference>
<dbReference type="Gene3D" id="2.20.100.10">
    <property type="entry name" value="Thrombospondin type-1 (TSP1) repeat"/>
    <property type="match status" value="2"/>
</dbReference>
<keyword evidence="8" id="KW-1185">Reference proteome</keyword>
<dbReference type="PANTHER" id="PTHR16311">
    <property type="entry name" value="THROMBOSPONDIN TYPE I DOMAIN-CONTAINING 1"/>
    <property type="match status" value="1"/>
</dbReference>
<comment type="caution">
    <text evidence="7">The sequence shown here is derived from an EMBL/GenBank/DDBJ whole genome shotgun (WGS) entry which is preliminary data.</text>
</comment>
<evidence type="ECO:0000256" key="1">
    <source>
        <dbReference type="ARBA" id="ARBA00022729"/>
    </source>
</evidence>
<dbReference type="EMBL" id="REGN01010259">
    <property type="protein sequence ID" value="RMZ99351.1"/>
    <property type="molecule type" value="Genomic_DNA"/>
</dbReference>
<sequence>MDVCNTNCCPVDGEYSSWSQWSECSLTCGSGIRRRTRSCDSPPPDCNGNQCEGSDNEVESCNTEPCEPYCEDGKVYNNCSNKCDLTCSTLSCSLVCHEPDTCTPGCTCPSGTVENEKNECVTIDKCLCPYEDQIFLPGQIYEKDKCVSGCMECLPKNCSKCELSEWTEWSNCTNECGGISKRFRSYYGINCDRNDTIEEIKKCEQCNCTINNVTYNDGEVFASLENKCEECKCIGGKVICLPKCNETEESCREKSDEQYIFTYIYPIGDNCCGTCIKIPRVNNTCQVIKLKPQFIQTGGCISEKMLPREVCSGSCPSYEKSYIRFPGLANNAKSCKCCSADKTFTQNVAMRCPDGRIQAEYIRLASCKCEICGAS</sequence>
<dbReference type="InterPro" id="IPR006207">
    <property type="entry name" value="Cys_knot_C"/>
</dbReference>
<dbReference type="SUPFAM" id="SSF82895">
    <property type="entry name" value="TSP-1 type 1 repeat"/>
    <property type="match status" value="1"/>
</dbReference>
<keyword evidence="3" id="KW-1015">Disulfide bond</keyword>
<dbReference type="CDD" id="cd19941">
    <property type="entry name" value="TIL"/>
    <property type="match status" value="1"/>
</dbReference>
<evidence type="ECO:0000256" key="3">
    <source>
        <dbReference type="ARBA" id="ARBA00023157"/>
    </source>
</evidence>
<gene>
    <name evidence="7" type="ORF">BpHYR1_006659</name>
</gene>
<proteinExistence type="predicted"/>
<organism evidence="7 8">
    <name type="scientific">Brachionus plicatilis</name>
    <name type="common">Marine rotifer</name>
    <name type="synonym">Brachionus muelleri</name>
    <dbReference type="NCBI Taxonomy" id="10195"/>
    <lineage>
        <taxon>Eukaryota</taxon>
        <taxon>Metazoa</taxon>
        <taxon>Spiralia</taxon>
        <taxon>Gnathifera</taxon>
        <taxon>Rotifera</taxon>
        <taxon>Eurotatoria</taxon>
        <taxon>Monogononta</taxon>
        <taxon>Pseudotrocha</taxon>
        <taxon>Ploima</taxon>
        <taxon>Brachionidae</taxon>
        <taxon>Brachionus</taxon>
    </lineage>
</organism>
<dbReference type="InterPro" id="IPR001007">
    <property type="entry name" value="VWF_dom"/>
</dbReference>
<dbReference type="InterPro" id="IPR038877">
    <property type="entry name" value="THSD1"/>
</dbReference>
<dbReference type="Gene3D" id="2.10.25.10">
    <property type="entry name" value="Laminin"/>
    <property type="match status" value="1"/>
</dbReference>
<keyword evidence="1" id="KW-0732">Signal</keyword>
<dbReference type="Proteomes" id="UP000276133">
    <property type="component" value="Unassembled WGS sequence"/>
</dbReference>
<dbReference type="SMART" id="SM00209">
    <property type="entry name" value="TSP1"/>
    <property type="match status" value="2"/>
</dbReference>
<dbReference type="SUPFAM" id="SSF57567">
    <property type="entry name" value="Serine protease inhibitors"/>
    <property type="match status" value="1"/>
</dbReference>
<dbReference type="InterPro" id="IPR036084">
    <property type="entry name" value="Ser_inhib-like_sf"/>
</dbReference>
<keyword evidence="2" id="KW-0677">Repeat</keyword>
<evidence type="ECO:0000313" key="8">
    <source>
        <dbReference type="Proteomes" id="UP000276133"/>
    </source>
</evidence>
<feature type="domain" description="VWFC" evidence="6">
    <location>
        <begin position="208"/>
        <end position="276"/>
    </location>
</feature>
<protein>
    <submittedName>
        <fullName evidence="7">SCO-spondin</fullName>
    </submittedName>
</protein>
<dbReference type="OrthoDB" id="10071438at2759"/>
<accession>A0A3M7PJQ3</accession>
<dbReference type="SUPFAM" id="SSF57603">
    <property type="entry name" value="FnI-like domain"/>
    <property type="match status" value="1"/>
</dbReference>
<dbReference type="GO" id="GO:0071944">
    <property type="term" value="C:cell periphery"/>
    <property type="evidence" value="ECO:0007669"/>
    <property type="project" value="TreeGrafter"/>
</dbReference>
<evidence type="ECO:0000313" key="7">
    <source>
        <dbReference type="EMBL" id="RMZ99351.1"/>
    </source>
</evidence>
<dbReference type="Pfam" id="PF00090">
    <property type="entry name" value="TSP_1"/>
    <property type="match status" value="1"/>
</dbReference>
<evidence type="ECO:0000256" key="4">
    <source>
        <dbReference type="PROSITE-ProRule" id="PRU00039"/>
    </source>
</evidence>
<dbReference type="PROSITE" id="PS50092">
    <property type="entry name" value="TSP1"/>
    <property type="match status" value="2"/>
</dbReference>
<dbReference type="InterPro" id="IPR036383">
    <property type="entry name" value="TSP1_rpt_sf"/>
</dbReference>
<name>A0A3M7PJQ3_BRAPC</name>
<dbReference type="PRINTS" id="PR01705">
    <property type="entry name" value="TSP1REPEAT"/>
</dbReference>
<dbReference type="FunFam" id="2.20.100.10:FF:000007">
    <property type="entry name" value="Thrombospondin 1"/>
    <property type="match status" value="1"/>
</dbReference>
<comment type="caution">
    <text evidence="4">Lacks conserved residue(s) required for the propagation of feature annotation.</text>
</comment>
<dbReference type="STRING" id="10195.A0A3M7PJQ3"/>
<dbReference type="AlphaFoldDB" id="A0A3M7PJQ3"/>
<dbReference type="PANTHER" id="PTHR16311:SF3">
    <property type="entry name" value="THROMBOSPONDIN TYPE-1 DOMAIN-CONTAINING PROTEIN 1"/>
    <property type="match status" value="1"/>
</dbReference>